<protein>
    <recommendedName>
        <fullName evidence="8">NAD(P)-binding protein</fullName>
    </recommendedName>
</protein>
<dbReference type="SUPFAM" id="SSF51735">
    <property type="entry name" value="NAD(P)-binding Rossmann-fold domains"/>
    <property type="match status" value="1"/>
</dbReference>
<dbReference type="PROSITE" id="PS00061">
    <property type="entry name" value="ADH_SHORT"/>
    <property type="match status" value="1"/>
</dbReference>
<gene>
    <name evidence="6" type="ORF">BDV27DRAFT_169286</name>
</gene>
<dbReference type="GeneID" id="43659441"/>
<reference evidence="6 7" key="1">
    <citation type="submission" date="2019-04" db="EMBL/GenBank/DDBJ databases">
        <title>Friends and foes A comparative genomics studyof 23 Aspergillus species from section Flavi.</title>
        <authorList>
            <consortium name="DOE Joint Genome Institute"/>
            <person name="Kjaerbolling I."/>
            <person name="Vesth T."/>
            <person name="Frisvad J.C."/>
            <person name="Nybo J.L."/>
            <person name="Theobald S."/>
            <person name="Kildgaard S."/>
            <person name="Isbrandt T."/>
            <person name="Kuo A."/>
            <person name="Sato A."/>
            <person name="Lyhne E.K."/>
            <person name="Kogle M.E."/>
            <person name="Wiebenga A."/>
            <person name="Kun R.S."/>
            <person name="Lubbers R.J."/>
            <person name="Makela M.R."/>
            <person name="Barry K."/>
            <person name="Chovatia M."/>
            <person name="Clum A."/>
            <person name="Daum C."/>
            <person name="Haridas S."/>
            <person name="He G."/>
            <person name="LaButti K."/>
            <person name="Lipzen A."/>
            <person name="Mondo S."/>
            <person name="Riley R."/>
            <person name="Salamov A."/>
            <person name="Simmons B.A."/>
            <person name="Magnuson J.K."/>
            <person name="Henrissat B."/>
            <person name="Mortensen U.H."/>
            <person name="Larsen T.O."/>
            <person name="Devries R.P."/>
            <person name="Grigoriev I.V."/>
            <person name="Machida M."/>
            <person name="Baker S.E."/>
            <person name="Andersen M.R."/>
        </authorList>
    </citation>
    <scope>NUCLEOTIDE SEQUENCE [LARGE SCALE GENOMIC DNA]</scope>
    <source>
        <strain evidence="6 7">CBS 763.97</strain>
    </source>
</reference>
<dbReference type="GO" id="GO:0044550">
    <property type="term" value="P:secondary metabolite biosynthetic process"/>
    <property type="evidence" value="ECO:0007669"/>
    <property type="project" value="UniProtKB-ARBA"/>
</dbReference>
<evidence type="ECO:0000256" key="3">
    <source>
        <dbReference type="ARBA" id="ARBA00023002"/>
    </source>
</evidence>
<dbReference type="RefSeq" id="XP_031921715.1">
    <property type="nucleotide sequence ID" value="XM_032074995.1"/>
</dbReference>
<dbReference type="PRINTS" id="PR00081">
    <property type="entry name" value="GDHRDH"/>
</dbReference>
<dbReference type="Gene3D" id="3.40.50.720">
    <property type="entry name" value="NAD(P)-binding Rossmann-like Domain"/>
    <property type="match status" value="1"/>
</dbReference>
<sequence>MAQPPMFALITGCSSGIGRDLAIAFAAKGVTVLATARSAESLSDLTSQYDNIESFSLEASNPDSINELKEAVSEHTGGRLDFLVNNAGTHYASTSLDLDIEEVVHLFQVNVFAVMRLCQVFVPLLRRSDRARIVQIGSVTRELPIVWQGPYNASKAALSQYSKTLRLEMMPLGIEVIEIVTGFVQSNILHHGLQAPGSSLYLPIKRIVEDIKYQGNKNGMSPHAYATSVVAKLMRPRVSVEIWEGALTKLIYLLNFLPLWLLNWILVRRFKLDLVKARLHRR</sequence>
<evidence type="ECO:0000256" key="5">
    <source>
        <dbReference type="SAM" id="Phobius"/>
    </source>
</evidence>
<dbReference type="PRINTS" id="PR00080">
    <property type="entry name" value="SDRFAMILY"/>
</dbReference>
<dbReference type="OrthoDB" id="2102561at2759"/>
<feature type="transmembrane region" description="Helical" evidence="5">
    <location>
        <begin position="250"/>
        <end position="267"/>
    </location>
</feature>
<dbReference type="InterPro" id="IPR002347">
    <property type="entry name" value="SDR_fam"/>
</dbReference>
<evidence type="ECO:0000256" key="1">
    <source>
        <dbReference type="ARBA" id="ARBA00006484"/>
    </source>
</evidence>
<accession>A0A5N6ZM06</accession>
<evidence type="ECO:0000313" key="7">
    <source>
        <dbReference type="Proteomes" id="UP000326268"/>
    </source>
</evidence>
<dbReference type="GO" id="GO:0004806">
    <property type="term" value="F:triacylglycerol lipase activity"/>
    <property type="evidence" value="ECO:0007669"/>
    <property type="project" value="TreeGrafter"/>
</dbReference>
<dbReference type="GO" id="GO:0000140">
    <property type="term" value="F:acylglycerone-phosphate reductase (NADP+) activity"/>
    <property type="evidence" value="ECO:0007669"/>
    <property type="project" value="TreeGrafter"/>
</dbReference>
<dbReference type="GO" id="GO:0005783">
    <property type="term" value="C:endoplasmic reticulum"/>
    <property type="evidence" value="ECO:0007669"/>
    <property type="project" value="TreeGrafter"/>
</dbReference>
<dbReference type="InterPro" id="IPR036291">
    <property type="entry name" value="NAD(P)-bd_dom_sf"/>
</dbReference>
<keyword evidence="2" id="KW-0521">NADP</keyword>
<keyword evidence="3" id="KW-0560">Oxidoreductase</keyword>
<name>A0A5N6ZM06_9EURO</name>
<dbReference type="InterPro" id="IPR020904">
    <property type="entry name" value="Sc_DH/Rdtase_CS"/>
</dbReference>
<dbReference type="GO" id="GO:0005811">
    <property type="term" value="C:lipid droplet"/>
    <property type="evidence" value="ECO:0007669"/>
    <property type="project" value="TreeGrafter"/>
</dbReference>
<dbReference type="CDD" id="cd05374">
    <property type="entry name" value="17beta-HSD-like_SDR_c"/>
    <property type="match status" value="1"/>
</dbReference>
<dbReference type="Proteomes" id="UP000326268">
    <property type="component" value="Unassembled WGS sequence"/>
</dbReference>
<dbReference type="GO" id="GO:0019433">
    <property type="term" value="P:triglyceride catabolic process"/>
    <property type="evidence" value="ECO:0007669"/>
    <property type="project" value="TreeGrafter"/>
</dbReference>
<comment type="similarity">
    <text evidence="1 4">Belongs to the short-chain dehydrogenases/reductases (SDR) family.</text>
</comment>
<proteinExistence type="inferred from homology"/>
<keyword evidence="5" id="KW-1133">Transmembrane helix</keyword>
<organism evidence="6 7">
    <name type="scientific">Aspergillus caelatus</name>
    <dbReference type="NCBI Taxonomy" id="61420"/>
    <lineage>
        <taxon>Eukaryota</taxon>
        <taxon>Fungi</taxon>
        <taxon>Dikarya</taxon>
        <taxon>Ascomycota</taxon>
        <taxon>Pezizomycotina</taxon>
        <taxon>Eurotiomycetes</taxon>
        <taxon>Eurotiomycetidae</taxon>
        <taxon>Eurotiales</taxon>
        <taxon>Aspergillaceae</taxon>
        <taxon>Aspergillus</taxon>
        <taxon>Aspergillus subgen. Circumdati</taxon>
    </lineage>
</organism>
<keyword evidence="7" id="KW-1185">Reference proteome</keyword>
<keyword evidence="5" id="KW-0812">Transmembrane</keyword>
<dbReference type="PANTHER" id="PTHR44169:SF15">
    <property type="entry name" value="CHAIN DEHYDROGENASE_REDUCTASE (AYR1), PUTATIVE (AFU_ORTHOLOGUE AFUA_4G04530)-RELATED"/>
    <property type="match status" value="1"/>
</dbReference>
<evidence type="ECO:0000256" key="4">
    <source>
        <dbReference type="RuleBase" id="RU000363"/>
    </source>
</evidence>
<evidence type="ECO:0008006" key="8">
    <source>
        <dbReference type="Google" id="ProtNLM"/>
    </source>
</evidence>
<dbReference type="EMBL" id="ML737880">
    <property type="protein sequence ID" value="KAE8358634.1"/>
    <property type="molecule type" value="Genomic_DNA"/>
</dbReference>
<dbReference type="AlphaFoldDB" id="A0A5N6ZM06"/>
<dbReference type="PANTHER" id="PTHR44169">
    <property type="entry name" value="NADPH-DEPENDENT 1-ACYLDIHYDROXYACETONE PHOSPHATE REDUCTASE"/>
    <property type="match status" value="1"/>
</dbReference>
<keyword evidence="5" id="KW-0472">Membrane</keyword>
<dbReference type="GO" id="GO:0006654">
    <property type="term" value="P:phosphatidic acid biosynthetic process"/>
    <property type="evidence" value="ECO:0007669"/>
    <property type="project" value="TreeGrafter"/>
</dbReference>
<dbReference type="Pfam" id="PF00106">
    <property type="entry name" value="adh_short"/>
    <property type="match status" value="1"/>
</dbReference>
<evidence type="ECO:0000256" key="2">
    <source>
        <dbReference type="ARBA" id="ARBA00022857"/>
    </source>
</evidence>
<evidence type="ECO:0000313" key="6">
    <source>
        <dbReference type="EMBL" id="KAE8358634.1"/>
    </source>
</evidence>